<dbReference type="AlphaFoldDB" id="A0A1Y1ZRZ2"/>
<evidence type="ECO:0008006" key="3">
    <source>
        <dbReference type="Google" id="ProtNLM"/>
    </source>
</evidence>
<gene>
    <name evidence="1" type="ORF">BCR34DRAFT_587062</name>
</gene>
<dbReference type="Proteomes" id="UP000193144">
    <property type="component" value="Unassembled WGS sequence"/>
</dbReference>
<proteinExistence type="predicted"/>
<comment type="caution">
    <text evidence="1">The sequence shown here is derived from an EMBL/GenBank/DDBJ whole genome shotgun (WGS) entry which is preliminary data.</text>
</comment>
<sequence length="363" mass="41620">MVDLEDTRGLRPDYKKTVEQVFQDATLEILMKYKATEWYYNLQTLSYSKTGLRASPSWGFDFSFYTRAFAEAMQRNLPADASPWSSGTYMWWDSVQNLLSTYGTIVDSVTELCCRDSEGKNTFSREYGDGIDDADILNGQCLPVHAIITPPERMPEPIKKIWDALLRENTATFDFIVRAQVLHDKASEVAKWWAPNGIEPLWRTLLANNLASDMSPTELPEKLDVLSGKKAVPASYRDADNHDMPSSWRAQEDYQINQQIFRRIKYAQPLLKDIRAVVRPFNQTMRRVLFKTQHGLCGVGMDSIALGDELAMLFQESGTPIPFILRKTRRQRYIIVIIGSIAENWLELCNARGLRERTVITIE</sequence>
<dbReference type="PANTHER" id="PTHR24148:SF73">
    <property type="entry name" value="HET DOMAIN PROTEIN (AFU_ORTHOLOGUE AFUA_8G01020)"/>
    <property type="match status" value="1"/>
</dbReference>
<dbReference type="InterPro" id="IPR052895">
    <property type="entry name" value="HetReg/Transcr_Mod"/>
</dbReference>
<protein>
    <recommendedName>
        <fullName evidence="3">Heterokaryon incompatibility domain-containing protein</fullName>
    </recommendedName>
</protein>
<reference evidence="1 2" key="1">
    <citation type="submission" date="2016-07" db="EMBL/GenBank/DDBJ databases">
        <title>Pervasive Adenine N6-methylation of Active Genes in Fungi.</title>
        <authorList>
            <consortium name="DOE Joint Genome Institute"/>
            <person name="Mondo S.J."/>
            <person name="Dannebaum R.O."/>
            <person name="Kuo R.C."/>
            <person name="Labutti K."/>
            <person name="Haridas S."/>
            <person name="Kuo A."/>
            <person name="Salamov A."/>
            <person name="Ahrendt S.R."/>
            <person name="Lipzen A."/>
            <person name="Sullivan W."/>
            <person name="Andreopoulos W.B."/>
            <person name="Clum A."/>
            <person name="Lindquist E."/>
            <person name="Daum C."/>
            <person name="Ramamoorthy G.K."/>
            <person name="Gryganskyi A."/>
            <person name="Culley D."/>
            <person name="Magnuson J.K."/>
            <person name="James T.Y."/>
            <person name="O'Malley M.A."/>
            <person name="Stajich J.E."/>
            <person name="Spatafora J.W."/>
            <person name="Visel A."/>
            <person name="Grigoriev I.V."/>
        </authorList>
    </citation>
    <scope>NUCLEOTIDE SEQUENCE [LARGE SCALE GENOMIC DNA]</scope>
    <source>
        <strain evidence="1 2">CBS 115471</strain>
    </source>
</reference>
<dbReference type="EMBL" id="MCFA01000049">
    <property type="protein sequence ID" value="ORY12585.1"/>
    <property type="molecule type" value="Genomic_DNA"/>
</dbReference>
<dbReference type="PANTHER" id="PTHR24148">
    <property type="entry name" value="ANKYRIN REPEAT DOMAIN-CONTAINING PROTEIN 39 HOMOLOG-RELATED"/>
    <property type="match status" value="1"/>
</dbReference>
<evidence type="ECO:0000313" key="1">
    <source>
        <dbReference type="EMBL" id="ORY12585.1"/>
    </source>
</evidence>
<accession>A0A1Y1ZRZ2</accession>
<evidence type="ECO:0000313" key="2">
    <source>
        <dbReference type="Proteomes" id="UP000193144"/>
    </source>
</evidence>
<keyword evidence="2" id="KW-1185">Reference proteome</keyword>
<organism evidence="1 2">
    <name type="scientific">Clohesyomyces aquaticus</name>
    <dbReference type="NCBI Taxonomy" id="1231657"/>
    <lineage>
        <taxon>Eukaryota</taxon>
        <taxon>Fungi</taxon>
        <taxon>Dikarya</taxon>
        <taxon>Ascomycota</taxon>
        <taxon>Pezizomycotina</taxon>
        <taxon>Dothideomycetes</taxon>
        <taxon>Pleosporomycetidae</taxon>
        <taxon>Pleosporales</taxon>
        <taxon>Lindgomycetaceae</taxon>
        <taxon>Clohesyomyces</taxon>
    </lineage>
</organism>
<name>A0A1Y1ZRZ2_9PLEO</name>